<evidence type="ECO:0000313" key="1">
    <source>
        <dbReference type="EMBL" id="AYV82197.1"/>
    </source>
</evidence>
<proteinExistence type="predicted"/>
<organism evidence="1">
    <name type="scientific">Homavirus sp</name>
    <dbReference type="NCBI Taxonomy" id="2487769"/>
    <lineage>
        <taxon>Viruses</taxon>
        <taxon>Varidnaviria</taxon>
        <taxon>Bamfordvirae</taxon>
        <taxon>Nucleocytoviricota</taxon>
        <taxon>Megaviricetes</taxon>
        <taxon>Imitervirales</taxon>
        <taxon>Mimiviridae</taxon>
        <taxon>Klosneuvirinae</taxon>
    </lineage>
</organism>
<sequence length="152" mass="17838">MNLDQPPTSTIDQKTIRGRRKIKKLGFIIESNTNKKDIDQLLYTIEKKFSDKLKNYIYLSDINLLRKGKYIYYISLHLSEIHSGIVVDISKNLDGIVYLLTLKNPYANILWKIKVNKYHIFVLDKRKKSSYVMKCLSSYLNSIDMSIDDIIK</sequence>
<gene>
    <name evidence="1" type="ORF">Homavirus15_6</name>
</gene>
<name>A0A3G5A4R2_9VIRU</name>
<dbReference type="EMBL" id="MK072346">
    <property type="protein sequence ID" value="AYV82197.1"/>
    <property type="molecule type" value="Genomic_DNA"/>
</dbReference>
<reference evidence="1" key="1">
    <citation type="submission" date="2018-10" db="EMBL/GenBank/DDBJ databases">
        <title>Hidden diversity of soil giant viruses.</title>
        <authorList>
            <person name="Schulz F."/>
            <person name="Alteio L."/>
            <person name="Goudeau D."/>
            <person name="Ryan E.M."/>
            <person name="Malmstrom R.R."/>
            <person name="Blanchard J."/>
            <person name="Woyke T."/>
        </authorList>
    </citation>
    <scope>NUCLEOTIDE SEQUENCE</scope>
    <source>
        <strain evidence="1">HOV1</strain>
    </source>
</reference>
<accession>A0A3G5A4R2</accession>
<protein>
    <submittedName>
        <fullName evidence="1">Uncharacterized protein</fullName>
    </submittedName>
</protein>